<dbReference type="RefSeq" id="WP_062040288.1">
    <property type="nucleotide sequence ID" value="NZ_DF968182.1"/>
</dbReference>
<evidence type="ECO:0000256" key="1">
    <source>
        <dbReference type="SAM" id="Phobius"/>
    </source>
</evidence>
<keyword evidence="1" id="KW-1133">Transmembrane helix</keyword>
<keyword evidence="1" id="KW-0472">Membrane</keyword>
<dbReference type="EMBL" id="DF968182">
    <property type="protein sequence ID" value="GAP43343.1"/>
    <property type="molecule type" value="Genomic_DNA"/>
</dbReference>
<name>A0A0S7C3I2_9BACT</name>
<dbReference type="OrthoDB" id="1050370at2"/>
<evidence type="ECO:0008006" key="4">
    <source>
        <dbReference type="Google" id="ProtNLM"/>
    </source>
</evidence>
<feature type="transmembrane region" description="Helical" evidence="1">
    <location>
        <begin position="109"/>
        <end position="127"/>
    </location>
</feature>
<dbReference type="Proteomes" id="UP000053091">
    <property type="component" value="Unassembled WGS sequence"/>
</dbReference>
<feature type="transmembrane region" description="Helical" evidence="1">
    <location>
        <begin position="15"/>
        <end position="35"/>
    </location>
</feature>
<feature type="transmembrane region" description="Helical" evidence="1">
    <location>
        <begin position="79"/>
        <end position="97"/>
    </location>
</feature>
<proteinExistence type="predicted"/>
<gene>
    <name evidence="2" type="ORF">TBC1_111496</name>
</gene>
<reference evidence="2" key="1">
    <citation type="journal article" date="2015" name="Genome Announc.">
        <title>Draft Genome Sequence of Bacteroidales Strain TBC1, a Novel Isolate from a Methanogenic Wastewater Treatment System.</title>
        <authorList>
            <person name="Tourlousse D.M."/>
            <person name="Matsuura N."/>
            <person name="Sun L."/>
            <person name="Toyonaga M."/>
            <person name="Kuroda K."/>
            <person name="Ohashi A."/>
            <person name="Cruz R."/>
            <person name="Yamaguchi T."/>
            <person name="Sekiguchi Y."/>
        </authorList>
    </citation>
    <scope>NUCLEOTIDE SEQUENCE [LARGE SCALE GENOMIC DNA]</scope>
    <source>
        <strain evidence="2">TBC1</strain>
    </source>
</reference>
<protein>
    <recommendedName>
        <fullName evidence="4">VanZ like family</fullName>
    </recommendedName>
</protein>
<accession>A0A0S7C3I2</accession>
<evidence type="ECO:0000313" key="2">
    <source>
        <dbReference type="EMBL" id="GAP43343.1"/>
    </source>
</evidence>
<keyword evidence="1" id="KW-0812">Transmembrane</keyword>
<keyword evidence="3" id="KW-1185">Reference proteome</keyword>
<sequence>MIEKSRIFIIDNKRIAFFLIFVFMFVFTEIGRKIYRPYIYSNDLFDFWIADTIGNFTGTIAIIFFDFAIVNPKYRQGRILIIFITLGLIVYELIQFILPGTNTCDWRDIAATLIAGMISWGIYELLFKKLNEKELTPHNSTFAQ</sequence>
<feature type="transmembrane region" description="Helical" evidence="1">
    <location>
        <begin position="47"/>
        <end position="67"/>
    </location>
</feature>
<evidence type="ECO:0000313" key="3">
    <source>
        <dbReference type="Proteomes" id="UP000053091"/>
    </source>
</evidence>
<organism evidence="2">
    <name type="scientific">Lentimicrobium saccharophilum</name>
    <dbReference type="NCBI Taxonomy" id="1678841"/>
    <lineage>
        <taxon>Bacteria</taxon>
        <taxon>Pseudomonadati</taxon>
        <taxon>Bacteroidota</taxon>
        <taxon>Bacteroidia</taxon>
        <taxon>Bacteroidales</taxon>
        <taxon>Lentimicrobiaceae</taxon>
        <taxon>Lentimicrobium</taxon>
    </lineage>
</organism>
<dbReference type="AlphaFoldDB" id="A0A0S7C3I2"/>
<dbReference type="STRING" id="1678841.TBC1_111496"/>